<sequence>MTVILPQLTKNALGRARDPVTDPPQNTLTPRTNGLLSSLIPAPEAKQKRRLSSPSRSSSPLNMSSPESSPSRGISTWWKQLKKHGSSSESFSSSNNNNKIDDFLTPRSGPPQNLPHRPTLNFKSRSYNSVRPGNSIANVGSSSEQLIRQQRDEFIASQKRFGFGNEVFGVPLEDSINIAESLISVPSDDPGDFIRYGRIPLLVGKCGSFLKEKGLRVEGIFRVAGSSKRVKELQYLFSTPPEYGRKLNWEGYTVHDAASLFRRFLNNLPEPLVPLALYEQFREPVKSRPRIVNHIKARNDTIERRIHQIQQQQQEGRTPDEDDHESEKGLTTEQIEAKRQKELRKQKKIAKDLRAALKEYKLLIDKLPEAQKHLLYYLLDLLTMFSDNSRSNLMSARNLAAIFQPSILSHPNHDLTPEEYALSQAVVEVLIEYSKRLLPDVKKFQNDSQGTLTTSAKNSSFNLLGLNTESSATRTRPHSRSLSAAGGVPDGINIQDYSRPLNKHGMASETTLSQTKSQEDCFTTDDDDYHSLPEASDLPEPPSTTSPPTTSQPIDIPKPNNTTVPEVSISPPQISQRPVSMFPGSIPTNFDREGRSTAKSPPSGDDYLSANKKKENWFKRLTSPQRNKHYD</sequence>
<dbReference type="SUPFAM" id="SSF48350">
    <property type="entry name" value="GTPase activation domain, GAP"/>
    <property type="match status" value="1"/>
</dbReference>
<feature type="compositionally biased region" description="Basic and acidic residues" evidence="2">
    <location>
        <begin position="325"/>
        <end position="335"/>
    </location>
</feature>
<reference evidence="4" key="1">
    <citation type="journal article" date="2014" name="Genome Announc.">
        <title>Genome sequence of the yeast Cyberlindnera fabianii (Hansenula fabianii).</title>
        <authorList>
            <person name="Freel K.C."/>
            <person name="Sarilar V."/>
            <person name="Neuveglise C."/>
            <person name="Devillers H."/>
            <person name="Friedrich A."/>
            <person name="Schacherer J."/>
        </authorList>
    </citation>
    <scope>NUCLEOTIDE SEQUENCE</scope>
    <source>
        <strain evidence="4">YJS4271</strain>
    </source>
</reference>
<feature type="region of interest" description="Disordered" evidence="2">
    <location>
        <begin position="1"/>
        <end position="127"/>
    </location>
</feature>
<feature type="compositionally biased region" description="Low complexity" evidence="2">
    <location>
        <begin position="87"/>
        <end position="98"/>
    </location>
</feature>
<name>A0A061AXA2_CYBFA</name>
<feature type="domain" description="Rho-GAP" evidence="3">
    <location>
        <begin position="170"/>
        <end position="438"/>
    </location>
</feature>
<feature type="region of interest" description="Disordered" evidence="2">
    <location>
        <begin position="468"/>
        <end position="631"/>
    </location>
</feature>
<proteinExistence type="predicted"/>
<evidence type="ECO:0000313" key="4">
    <source>
        <dbReference type="EMBL" id="CDR42184.1"/>
    </source>
</evidence>
<evidence type="ECO:0000256" key="1">
    <source>
        <dbReference type="ARBA" id="ARBA00022468"/>
    </source>
</evidence>
<protein>
    <submittedName>
        <fullName evidence="4">CYFA0S08e04588g1_1</fullName>
    </submittedName>
</protein>
<feature type="compositionally biased region" description="Low complexity" evidence="2">
    <location>
        <begin position="52"/>
        <end position="72"/>
    </location>
</feature>
<dbReference type="PhylomeDB" id="A0A061AXA2"/>
<feature type="region of interest" description="Disordered" evidence="2">
    <location>
        <begin position="308"/>
        <end position="335"/>
    </location>
</feature>
<feature type="compositionally biased region" description="Polar residues" evidence="2">
    <location>
        <begin position="23"/>
        <end position="36"/>
    </location>
</feature>
<dbReference type="SMART" id="SM00324">
    <property type="entry name" value="RhoGAP"/>
    <property type="match status" value="1"/>
</dbReference>
<dbReference type="PROSITE" id="PS50238">
    <property type="entry name" value="RHOGAP"/>
    <property type="match status" value="1"/>
</dbReference>
<evidence type="ECO:0000256" key="2">
    <source>
        <dbReference type="SAM" id="MobiDB-lite"/>
    </source>
</evidence>
<dbReference type="InterPro" id="IPR000198">
    <property type="entry name" value="RhoGAP_dom"/>
</dbReference>
<dbReference type="GO" id="GO:0060237">
    <property type="term" value="P:regulation of fungal-type cell wall organization"/>
    <property type="evidence" value="ECO:0007669"/>
    <property type="project" value="TreeGrafter"/>
</dbReference>
<dbReference type="AlphaFoldDB" id="A0A061AXA2"/>
<accession>A0A061AXA2</accession>
<dbReference type="VEuPathDB" id="FungiDB:BON22_4217"/>
<dbReference type="GO" id="GO:0005938">
    <property type="term" value="C:cell cortex"/>
    <property type="evidence" value="ECO:0007669"/>
    <property type="project" value="TreeGrafter"/>
</dbReference>
<dbReference type="OrthoDB" id="3196451at2759"/>
<dbReference type="PANTHER" id="PTHR15228:SF25">
    <property type="entry name" value="F-BAR DOMAIN-CONTAINING PROTEIN"/>
    <property type="match status" value="1"/>
</dbReference>
<dbReference type="Gene3D" id="1.10.555.10">
    <property type="entry name" value="Rho GTPase activation protein"/>
    <property type="match status" value="1"/>
</dbReference>
<dbReference type="InterPro" id="IPR051025">
    <property type="entry name" value="RhoGAP"/>
</dbReference>
<dbReference type="GO" id="GO:0007165">
    <property type="term" value="P:signal transduction"/>
    <property type="evidence" value="ECO:0007669"/>
    <property type="project" value="InterPro"/>
</dbReference>
<dbReference type="Pfam" id="PF00620">
    <property type="entry name" value="RhoGAP"/>
    <property type="match status" value="2"/>
</dbReference>
<feature type="compositionally biased region" description="Polar residues" evidence="2">
    <location>
        <begin position="559"/>
        <end position="578"/>
    </location>
</feature>
<dbReference type="InterPro" id="IPR008936">
    <property type="entry name" value="Rho_GTPase_activation_prot"/>
</dbReference>
<gene>
    <name evidence="4" type="ORF">CYFA0S_08e04588g</name>
</gene>
<keyword evidence="1" id="KW-0343">GTPase activation</keyword>
<dbReference type="GO" id="GO:0005096">
    <property type="term" value="F:GTPase activator activity"/>
    <property type="evidence" value="ECO:0007669"/>
    <property type="project" value="UniProtKB-KW"/>
</dbReference>
<dbReference type="PANTHER" id="PTHR15228">
    <property type="entry name" value="SPERMATHECAL PHYSIOLOGY VARIANT"/>
    <property type="match status" value="1"/>
</dbReference>
<dbReference type="EMBL" id="LK052893">
    <property type="protein sequence ID" value="CDR42184.1"/>
    <property type="molecule type" value="Genomic_DNA"/>
</dbReference>
<organism evidence="4">
    <name type="scientific">Cyberlindnera fabianii</name>
    <name type="common">Yeast</name>
    <name type="synonym">Hansenula fabianii</name>
    <dbReference type="NCBI Taxonomy" id="36022"/>
    <lineage>
        <taxon>Eukaryota</taxon>
        <taxon>Fungi</taxon>
        <taxon>Dikarya</taxon>
        <taxon>Ascomycota</taxon>
        <taxon>Saccharomycotina</taxon>
        <taxon>Saccharomycetes</taxon>
        <taxon>Phaffomycetales</taxon>
        <taxon>Phaffomycetaceae</taxon>
        <taxon>Cyberlindnera</taxon>
    </lineage>
</organism>
<evidence type="ECO:0000259" key="3">
    <source>
        <dbReference type="PROSITE" id="PS50238"/>
    </source>
</evidence>